<gene>
    <name evidence="2" type="ORF">CNX65_05375</name>
</gene>
<feature type="domain" description="HTH marR-type" evidence="1">
    <location>
        <begin position="19"/>
        <end position="152"/>
    </location>
</feature>
<proteinExistence type="predicted"/>
<evidence type="ECO:0000313" key="3">
    <source>
        <dbReference type="Proteomes" id="UP000218505"/>
    </source>
</evidence>
<evidence type="ECO:0000259" key="1">
    <source>
        <dbReference type="PROSITE" id="PS50995"/>
    </source>
</evidence>
<dbReference type="PRINTS" id="PR00598">
    <property type="entry name" value="HTHMARR"/>
</dbReference>
<dbReference type="InterPro" id="IPR036390">
    <property type="entry name" value="WH_DNA-bd_sf"/>
</dbReference>
<dbReference type="AlphaFoldDB" id="A0A290Z1B4"/>
<dbReference type="GO" id="GO:0003700">
    <property type="term" value="F:DNA-binding transcription factor activity"/>
    <property type="evidence" value="ECO:0007669"/>
    <property type="project" value="InterPro"/>
</dbReference>
<dbReference type="CDD" id="cd00090">
    <property type="entry name" value="HTH_ARSR"/>
    <property type="match status" value="1"/>
</dbReference>
<dbReference type="Proteomes" id="UP000218505">
    <property type="component" value="Chromosome"/>
</dbReference>
<dbReference type="InterPro" id="IPR039422">
    <property type="entry name" value="MarR/SlyA-like"/>
</dbReference>
<dbReference type="SUPFAM" id="SSF46785">
    <property type="entry name" value="Winged helix' DNA-binding domain"/>
    <property type="match status" value="1"/>
</dbReference>
<accession>A0A290Z1B4</accession>
<dbReference type="PANTHER" id="PTHR33164">
    <property type="entry name" value="TRANSCRIPTIONAL REGULATOR, MARR FAMILY"/>
    <property type="match status" value="1"/>
</dbReference>
<sequence length="164" mass="17633">MGVPSTGMDLTAPQTDSRGEDLNWLLHRAAQKLNATAQEVAAKHGVSTRGQVILTALVSHSCTRTQLSLGHMLGLDKTTLTAELDRLERAGLVERKPDPNDRRVRTPSITEQGRAVQRDVAVVHGAVEAEFTADLSPVEANLLKALLHRLISAERGTPDSGSCL</sequence>
<dbReference type="KEGG" id="apre:CNX65_05375"/>
<dbReference type="InterPro" id="IPR011991">
    <property type="entry name" value="ArsR-like_HTH"/>
</dbReference>
<dbReference type="GO" id="GO:0006950">
    <property type="term" value="P:response to stress"/>
    <property type="evidence" value="ECO:0007669"/>
    <property type="project" value="TreeGrafter"/>
</dbReference>
<keyword evidence="3" id="KW-1185">Reference proteome</keyword>
<dbReference type="Gene3D" id="1.10.10.10">
    <property type="entry name" value="Winged helix-like DNA-binding domain superfamily/Winged helix DNA-binding domain"/>
    <property type="match status" value="1"/>
</dbReference>
<protein>
    <submittedName>
        <fullName evidence="2">MarR family transcriptional regulator</fullName>
    </submittedName>
</protein>
<dbReference type="SMART" id="SM00347">
    <property type="entry name" value="HTH_MARR"/>
    <property type="match status" value="1"/>
</dbReference>
<dbReference type="InterPro" id="IPR036388">
    <property type="entry name" value="WH-like_DNA-bd_sf"/>
</dbReference>
<reference evidence="2" key="1">
    <citation type="submission" date="2017-09" db="EMBL/GenBank/DDBJ databases">
        <title>Complete Genome Sequence of ansamitocin-producing Bacterium Actinosynnema pretiosum X47.</title>
        <authorList>
            <person name="Cao G."/>
            <person name="Zong G."/>
            <person name="Zhong C."/>
            <person name="Fu J."/>
        </authorList>
    </citation>
    <scope>NUCLEOTIDE SEQUENCE [LARGE SCALE GENOMIC DNA]</scope>
    <source>
        <strain evidence="2">X47</strain>
    </source>
</reference>
<dbReference type="PANTHER" id="PTHR33164:SF99">
    <property type="entry name" value="MARR FAMILY REGULATORY PROTEIN"/>
    <property type="match status" value="1"/>
</dbReference>
<dbReference type="Pfam" id="PF01047">
    <property type="entry name" value="MarR"/>
    <property type="match status" value="1"/>
</dbReference>
<evidence type="ECO:0000313" key="2">
    <source>
        <dbReference type="EMBL" id="ATE52782.1"/>
    </source>
</evidence>
<name>A0A290Z1B4_9PSEU</name>
<dbReference type="EMBL" id="CP023445">
    <property type="protein sequence ID" value="ATE52782.1"/>
    <property type="molecule type" value="Genomic_DNA"/>
</dbReference>
<dbReference type="PROSITE" id="PS50995">
    <property type="entry name" value="HTH_MARR_2"/>
    <property type="match status" value="1"/>
</dbReference>
<organism evidence="2 3">
    <name type="scientific">Actinosynnema pretiosum</name>
    <dbReference type="NCBI Taxonomy" id="42197"/>
    <lineage>
        <taxon>Bacteria</taxon>
        <taxon>Bacillati</taxon>
        <taxon>Actinomycetota</taxon>
        <taxon>Actinomycetes</taxon>
        <taxon>Pseudonocardiales</taxon>
        <taxon>Pseudonocardiaceae</taxon>
        <taxon>Actinosynnema</taxon>
    </lineage>
</organism>
<dbReference type="InterPro" id="IPR000835">
    <property type="entry name" value="HTH_MarR-typ"/>
</dbReference>